<keyword evidence="1" id="KW-0812">Transmembrane</keyword>
<feature type="transmembrane region" description="Helical" evidence="1">
    <location>
        <begin position="75"/>
        <end position="94"/>
    </location>
</feature>
<dbReference type="PANTHER" id="PTHR35793">
    <property type="entry name" value="INNER MEMBRANE PROTEIN YJIG"/>
    <property type="match status" value="1"/>
</dbReference>
<keyword evidence="4" id="KW-1185">Reference proteome</keyword>
<evidence type="ECO:0000256" key="1">
    <source>
        <dbReference type="SAM" id="Phobius"/>
    </source>
</evidence>
<keyword evidence="1" id="KW-1133">Transmembrane helix</keyword>
<feature type="transmembrane region" description="Helical" evidence="1">
    <location>
        <begin position="119"/>
        <end position="142"/>
    </location>
</feature>
<organism evidence="3 4">
    <name type="scientific">Candidatus Hydrogenisulfobacillus filiaventi</name>
    <dbReference type="NCBI Taxonomy" id="2707344"/>
    <lineage>
        <taxon>Bacteria</taxon>
        <taxon>Bacillati</taxon>
        <taxon>Bacillota</taxon>
        <taxon>Clostridia</taxon>
        <taxon>Eubacteriales</taxon>
        <taxon>Clostridiales Family XVII. Incertae Sedis</taxon>
        <taxon>Candidatus Hydrogenisulfobacillus</taxon>
    </lineage>
</organism>
<gene>
    <name evidence="3" type="primary">spmB</name>
    <name evidence="3" type="ORF">R50_1203</name>
</gene>
<evidence type="ECO:0000259" key="2">
    <source>
        <dbReference type="Pfam" id="PF07670"/>
    </source>
</evidence>
<dbReference type="Pfam" id="PF07670">
    <property type="entry name" value="Gate"/>
    <property type="match status" value="1"/>
</dbReference>
<dbReference type="GO" id="GO:0005886">
    <property type="term" value="C:plasma membrane"/>
    <property type="evidence" value="ECO:0007669"/>
    <property type="project" value="TreeGrafter"/>
</dbReference>
<sequence>MAEALKLVSVWSIPFLIGFIPLFGRLRGVPVFDSFVAGAQEGFTMAVRMIPFLVGIVVALSIFQASGAMDAMIRLLAGPLATLGIPAPVVPLLLVKPLSGGAALGITSGLLHHYGPDSFIGHLASILQSSTDTTFYVITLYFGTVGIRRIRYALYLALFGDAVGFAAALVVCRHLFG</sequence>
<accession>A0A6F8ZFD9</accession>
<proteinExistence type="predicted"/>
<dbReference type="EMBL" id="LR778114">
    <property type="protein sequence ID" value="CAB1128709.1"/>
    <property type="molecule type" value="Genomic_DNA"/>
</dbReference>
<feature type="transmembrane region" description="Helical" evidence="1">
    <location>
        <begin position="154"/>
        <end position="176"/>
    </location>
</feature>
<feature type="transmembrane region" description="Helical" evidence="1">
    <location>
        <begin position="7"/>
        <end position="23"/>
    </location>
</feature>
<dbReference type="InterPro" id="IPR011642">
    <property type="entry name" value="Gate_dom"/>
</dbReference>
<dbReference type="KEGG" id="hfv:R50_1203"/>
<evidence type="ECO:0000313" key="4">
    <source>
        <dbReference type="Proteomes" id="UP000503399"/>
    </source>
</evidence>
<keyword evidence="1" id="KW-0472">Membrane</keyword>
<evidence type="ECO:0000313" key="3">
    <source>
        <dbReference type="EMBL" id="CAB1128709.1"/>
    </source>
</evidence>
<reference evidence="3 4" key="1">
    <citation type="submission" date="2020-02" db="EMBL/GenBank/DDBJ databases">
        <authorList>
            <person name="Hogendoorn C."/>
        </authorList>
    </citation>
    <scope>NUCLEOTIDE SEQUENCE [LARGE SCALE GENOMIC DNA]</scope>
    <source>
        <strain evidence="3">R501</strain>
    </source>
</reference>
<dbReference type="PANTHER" id="PTHR35793:SF2">
    <property type="entry name" value="INNER MEMBRANE PROTEIN YJIG"/>
    <property type="match status" value="1"/>
</dbReference>
<dbReference type="Proteomes" id="UP000503399">
    <property type="component" value="Chromosome"/>
</dbReference>
<protein>
    <submittedName>
        <fullName evidence="3">Spore maturation protein</fullName>
    </submittedName>
</protein>
<feature type="transmembrane region" description="Helical" evidence="1">
    <location>
        <begin position="43"/>
        <end position="63"/>
    </location>
</feature>
<dbReference type="InterPro" id="IPR052549">
    <property type="entry name" value="SpmB"/>
</dbReference>
<name>A0A6F8ZFD9_9FIRM</name>
<feature type="domain" description="Nucleoside transporter/FeoB GTPase Gate" evidence="2">
    <location>
        <begin position="47"/>
        <end position="147"/>
    </location>
</feature>
<dbReference type="AlphaFoldDB" id="A0A6F8ZFD9"/>